<feature type="domain" description="ABM" evidence="1">
    <location>
        <begin position="1"/>
        <end position="87"/>
    </location>
</feature>
<reference evidence="2 3" key="1">
    <citation type="submission" date="2023-07" db="EMBL/GenBank/DDBJ databases">
        <title>The novel representative of Negativicutes class, Anaeroselena agilis gen. nov. sp. nov.</title>
        <authorList>
            <person name="Prokofeva M.I."/>
            <person name="Elcheninov A.G."/>
            <person name="Klyukina A."/>
            <person name="Kublanov I.V."/>
            <person name="Frolov E.N."/>
            <person name="Podosokorskaya O.A."/>
        </authorList>
    </citation>
    <scope>NUCLEOTIDE SEQUENCE [LARGE SCALE GENOMIC DNA]</scope>
    <source>
        <strain evidence="2 3">4137-cl</strain>
    </source>
</reference>
<keyword evidence="2" id="KW-0560">Oxidoreductase</keyword>
<dbReference type="Proteomes" id="UP001254848">
    <property type="component" value="Unassembled WGS sequence"/>
</dbReference>
<gene>
    <name evidence="2" type="ORF">Q4T40_01915</name>
</gene>
<accession>A0ABU3NT40</accession>
<keyword evidence="2" id="KW-0503">Monooxygenase</keyword>
<evidence type="ECO:0000259" key="1">
    <source>
        <dbReference type="PROSITE" id="PS51725"/>
    </source>
</evidence>
<dbReference type="Pfam" id="PF03992">
    <property type="entry name" value="ABM"/>
    <property type="match status" value="1"/>
</dbReference>
<dbReference type="RefSeq" id="WP_413782423.1">
    <property type="nucleotide sequence ID" value="NZ_JAUOZS010000001.1"/>
</dbReference>
<proteinExistence type="predicted"/>
<organism evidence="2 3">
    <name type="scientific">Anaeroselena agilis</name>
    <dbReference type="NCBI Taxonomy" id="3063788"/>
    <lineage>
        <taxon>Bacteria</taxon>
        <taxon>Bacillati</taxon>
        <taxon>Bacillota</taxon>
        <taxon>Negativicutes</taxon>
        <taxon>Acetonemataceae</taxon>
        <taxon>Anaeroselena</taxon>
    </lineage>
</organism>
<evidence type="ECO:0000313" key="2">
    <source>
        <dbReference type="EMBL" id="MDT8899990.1"/>
    </source>
</evidence>
<dbReference type="GO" id="GO:0004497">
    <property type="term" value="F:monooxygenase activity"/>
    <property type="evidence" value="ECO:0007669"/>
    <property type="project" value="UniProtKB-KW"/>
</dbReference>
<dbReference type="InterPro" id="IPR007138">
    <property type="entry name" value="ABM_dom"/>
</dbReference>
<evidence type="ECO:0000313" key="3">
    <source>
        <dbReference type="Proteomes" id="UP001254848"/>
    </source>
</evidence>
<dbReference type="PROSITE" id="PS51725">
    <property type="entry name" value="ABM"/>
    <property type="match status" value="1"/>
</dbReference>
<dbReference type="InterPro" id="IPR011008">
    <property type="entry name" value="Dimeric_a/b-barrel"/>
</dbReference>
<dbReference type="SUPFAM" id="SSF54909">
    <property type="entry name" value="Dimeric alpha+beta barrel"/>
    <property type="match status" value="1"/>
</dbReference>
<keyword evidence="3" id="KW-1185">Reference proteome</keyword>
<protein>
    <submittedName>
        <fullName evidence="2">Antibiotic biosynthesis monooxygenase</fullName>
    </submittedName>
</protein>
<name>A0ABU3NT40_9FIRM</name>
<dbReference type="EMBL" id="JAUOZS010000001">
    <property type="protein sequence ID" value="MDT8899990.1"/>
    <property type="molecule type" value="Genomic_DNA"/>
</dbReference>
<comment type="caution">
    <text evidence="2">The sequence shown here is derived from an EMBL/GenBank/DDBJ whole genome shotgun (WGS) entry which is preliminary data.</text>
</comment>
<dbReference type="Gene3D" id="3.30.70.100">
    <property type="match status" value="1"/>
</dbReference>
<sequence length="96" mass="11071">MSGVYSGETGKERELENHLRSLFPKVKQEAGVEEYILHSAKSTPGKFFFYEKYKDRQVLECHMNTAYLKEAFGKFEELVSGEPQVELYEIVDSIAD</sequence>